<keyword evidence="11" id="KW-0511">Multifunctional enzyme</keyword>
<evidence type="ECO:0000256" key="6">
    <source>
        <dbReference type="ARBA" id="ARBA00022908"/>
    </source>
</evidence>
<dbReference type="Gene3D" id="3.30.70.270">
    <property type="match status" value="2"/>
</dbReference>
<dbReference type="FunFam" id="1.10.340.70:FF:000001">
    <property type="entry name" value="Retrovirus-related Pol polyprotein from transposon gypsy-like Protein"/>
    <property type="match status" value="1"/>
</dbReference>
<dbReference type="PROSITE" id="PS50878">
    <property type="entry name" value="RT_POL"/>
    <property type="match status" value="1"/>
</dbReference>
<dbReference type="Gene3D" id="1.10.340.70">
    <property type="match status" value="1"/>
</dbReference>
<feature type="domain" description="Reverse transcriptase" evidence="14">
    <location>
        <begin position="1"/>
        <end position="165"/>
    </location>
</feature>
<keyword evidence="1" id="KW-0645">Protease</keyword>
<organism evidence="16 17">
    <name type="scientific">Phytophthora fragariae</name>
    <dbReference type="NCBI Taxonomy" id="53985"/>
    <lineage>
        <taxon>Eukaryota</taxon>
        <taxon>Sar</taxon>
        <taxon>Stramenopiles</taxon>
        <taxon>Oomycota</taxon>
        <taxon>Peronosporomycetes</taxon>
        <taxon>Peronosporales</taxon>
        <taxon>Peronosporaceae</taxon>
        <taxon>Phytophthora</taxon>
    </lineage>
</organism>
<keyword evidence="3" id="KW-0064">Aspartyl protease</keyword>
<dbReference type="EMBL" id="QXGE01003387">
    <property type="protein sequence ID" value="KAE9275367.1"/>
    <property type="molecule type" value="Genomic_DNA"/>
</dbReference>
<evidence type="ECO:0000256" key="3">
    <source>
        <dbReference type="ARBA" id="ARBA00022750"/>
    </source>
</evidence>
<protein>
    <recommendedName>
        <fullName evidence="18">Transposon Tf2-6 polyprotein</fullName>
    </recommendedName>
</protein>
<dbReference type="Gene3D" id="3.30.420.10">
    <property type="entry name" value="Ribonuclease H-like superfamily/Ribonuclease H"/>
    <property type="match status" value="1"/>
</dbReference>
<dbReference type="PANTHER" id="PTHR37984:SF5">
    <property type="entry name" value="PROTEIN NYNRIN-LIKE"/>
    <property type="match status" value="1"/>
</dbReference>
<dbReference type="GO" id="GO:0003964">
    <property type="term" value="F:RNA-directed DNA polymerase activity"/>
    <property type="evidence" value="ECO:0007669"/>
    <property type="project" value="UniProtKB-KW"/>
</dbReference>
<dbReference type="InterPro" id="IPR036397">
    <property type="entry name" value="RNaseH_sf"/>
</dbReference>
<dbReference type="SUPFAM" id="SSF54160">
    <property type="entry name" value="Chromo domain-like"/>
    <property type="match status" value="1"/>
</dbReference>
<dbReference type="SMART" id="SM00298">
    <property type="entry name" value="CHROMO"/>
    <property type="match status" value="1"/>
</dbReference>
<dbReference type="GO" id="GO:0003887">
    <property type="term" value="F:DNA-directed DNA polymerase activity"/>
    <property type="evidence" value="ECO:0007669"/>
    <property type="project" value="UniProtKB-KW"/>
</dbReference>
<evidence type="ECO:0000256" key="10">
    <source>
        <dbReference type="ARBA" id="ARBA00023172"/>
    </source>
</evidence>
<dbReference type="SUPFAM" id="SSF56672">
    <property type="entry name" value="DNA/RNA polymerases"/>
    <property type="match status" value="1"/>
</dbReference>
<keyword evidence="4" id="KW-0378">Hydrolase</keyword>
<evidence type="ECO:0000256" key="9">
    <source>
        <dbReference type="ARBA" id="ARBA00023125"/>
    </source>
</evidence>
<dbReference type="Proteomes" id="UP000437068">
    <property type="component" value="Unassembled WGS sequence"/>
</dbReference>
<dbReference type="FunFam" id="3.10.20.370:FF:000001">
    <property type="entry name" value="Retrovirus-related Pol polyprotein from transposon 17.6-like protein"/>
    <property type="match status" value="1"/>
</dbReference>
<dbReference type="InterPro" id="IPR041577">
    <property type="entry name" value="RT_RNaseH_2"/>
</dbReference>
<dbReference type="FunFam" id="3.30.70.270:FF:000020">
    <property type="entry name" value="Transposon Tf2-6 polyprotein-like Protein"/>
    <property type="match status" value="1"/>
</dbReference>
<dbReference type="InterPro" id="IPR016197">
    <property type="entry name" value="Chromo-like_dom_sf"/>
</dbReference>
<feature type="region of interest" description="Disordered" evidence="12">
    <location>
        <begin position="704"/>
        <end position="732"/>
    </location>
</feature>
<proteinExistence type="predicted"/>
<keyword evidence="10" id="KW-0233">DNA recombination</keyword>
<evidence type="ECO:0000256" key="8">
    <source>
        <dbReference type="ARBA" id="ARBA00022932"/>
    </source>
</evidence>
<dbReference type="GO" id="GO:0003677">
    <property type="term" value="F:DNA binding"/>
    <property type="evidence" value="ECO:0007669"/>
    <property type="project" value="UniProtKB-KW"/>
</dbReference>
<keyword evidence="2" id="KW-0479">Metal-binding</keyword>
<dbReference type="CDD" id="cd09274">
    <property type="entry name" value="RNase_HI_RT_Ty3"/>
    <property type="match status" value="1"/>
</dbReference>
<evidence type="ECO:0000259" key="13">
    <source>
        <dbReference type="PROSITE" id="PS50013"/>
    </source>
</evidence>
<evidence type="ECO:0000259" key="15">
    <source>
        <dbReference type="PROSITE" id="PS50994"/>
    </source>
</evidence>
<comment type="caution">
    <text evidence="16">The sequence shown here is derived from an EMBL/GenBank/DDBJ whole genome shotgun (WGS) entry which is preliminary data.</text>
</comment>
<evidence type="ECO:0000256" key="1">
    <source>
        <dbReference type="ARBA" id="ARBA00022670"/>
    </source>
</evidence>
<keyword evidence="5" id="KW-0460">Magnesium</keyword>
<dbReference type="SUPFAM" id="SSF53098">
    <property type="entry name" value="Ribonuclease H-like"/>
    <property type="match status" value="1"/>
</dbReference>
<dbReference type="CDD" id="cd00024">
    <property type="entry name" value="CD_CSD"/>
    <property type="match status" value="1"/>
</dbReference>
<feature type="compositionally biased region" description="Low complexity" evidence="12">
    <location>
        <begin position="1151"/>
        <end position="1169"/>
    </location>
</feature>
<keyword evidence="9" id="KW-0238">DNA-binding</keyword>
<dbReference type="GO" id="GO:0046872">
    <property type="term" value="F:metal ion binding"/>
    <property type="evidence" value="ECO:0007669"/>
    <property type="project" value="UniProtKB-KW"/>
</dbReference>
<dbReference type="PROSITE" id="PS50994">
    <property type="entry name" value="INTEGRASE"/>
    <property type="match status" value="1"/>
</dbReference>
<evidence type="ECO:0000256" key="12">
    <source>
        <dbReference type="SAM" id="MobiDB-lite"/>
    </source>
</evidence>
<dbReference type="GO" id="GO:0004190">
    <property type="term" value="F:aspartic-type endopeptidase activity"/>
    <property type="evidence" value="ECO:0007669"/>
    <property type="project" value="UniProtKB-KW"/>
</dbReference>
<accession>A0A6A4BMH6</accession>
<dbReference type="InterPro" id="IPR000953">
    <property type="entry name" value="Chromo/chromo_shadow_dom"/>
</dbReference>
<dbReference type="Pfam" id="PF00385">
    <property type="entry name" value="Chromo"/>
    <property type="match status" value="1"/>
</dbReference>
<feature type="region of interest" description="Disordered" evidence="12">
    <location>
        <begin position="1142"/>
        <end position="1237"/>
    </location>
</feature>
<evidence type="ECO:0000256" key="5">
    <source>
        <dbReference type="ARBA" id="ARBA00022842"/>
    </source>
</evidence>
<dbReference type="Pfam" id="PF24626">
    <property type="entry name" value="SH3_Tf2-1"/>
    <property type="match status" value="1"/>
</dbReference>
<dbReference type="Pfam" id="PF00078">
    <property type="entry name" value="RVT_1"/>
    <property type="match status" value="1"/>
</dbReference>
<dbReference type="InterPro" id="IPR043502">
    <property type="entry name" value="DNA/RNA_pol_sf"/>
</dbReference>
<dbReference type="InterPro" id="IPR000477">
    <property type="entry name" value="RT_dom"/>
</dbReference>
<feature type="domain" description="Integrase catalytic" evidence="15">
    <location>
        <begin position="515"/>
        <end position="681"/>
    </location>
</feature>
<feature type="domain" description="Chromo" evidence="13">
    <location>
        <begin position="1028"/>
        <end position="1099"/>
    </location>
</feature>
<keyword evidence="8" id="KW-0808">Transferase</keyword>
<dbReference type="PANTHER" id="PTHR37984">
    <property type="entry name" value="PROTEIN CBG26694"/>
    <property type="match status" value="1"/>
</dbReference>
<feature type="compositionally biased region" description="Polar residues" evidence="12">
    <location>
        <begin position="1047"/>
        <end position="1056"/>
    </location>
</feature>
<dbReference type="InterPro" id="IPR056924">
    <property type="entry name" value="SH3_Tf2-1"/>
</dbReference>
<evidence type="ECO:0000256" key="4">
    <source>
        <dbReference type="ARBA" id="ARBA00022801"/>
    </source>
</evidence>
<dbReference type="InterPro" id="IPR012337">
    <property type="entry name" value="RNaseH-like_sf"/>
</dbReference>
<dbReference type="GO" id="GO:0006508">
    <property type="term" value="P:proteolysis"/>
    <property type="evidence" value="ECO:0007669"/>
    <property type="project" value="UniProtKB-KW"/>
</dbReference>
<sequence>MSGSVIYSAIDLTDGFYQILMRESDIPLTAVSTPSGMLWGWLVMPQGLKNAPATINRMVSHVLRPLRAFGPSYFDDIFVHSRAEDGLSAVDVHLRHLRKVFEKMRENKLYANLKKCVFCAPEIPVLGCYVSKSGVRADPEKISSICSWSTPKNQTELRQWLGLANYLHKYTKDYAGLIQPMSSLLKKDVAWNWRPEHQDAFDAVKKSLASAPVLMLPDTSRPFHVVCDASDFAIGCALMQFDAEGRERVVSYQSRQMKPAEKDYPVHGKELLAMRYALIKFRVYLLGQQTFAVYTDHASLRTAMKSPHLSQCMARWLSFFAEYDFVVHYKPSKNNILADALSRRPDYDPRRLTRHQDIPNDDDDDCATCVTLGINATVSSPVLPLRQQIPDAYEEDAFYAAIIRYLRNPAADTLAKLTRPTRDAITRYDLDGDLLTYAIDTFDTPCVVIPADDDLRARLVHEYHDAPAGGHLGREKTFAALSRDFFWPRMYKWIRKWVRSCEICQRVKPAASKQAPLRPLPIARSACRSVSMDFVFGLPRDAEGRTGVLVFVDRFSKMVHLAPVAAEVTADESAELFLDLVFRHHGLPESIVSDRDLRFTSAFWTRLFALLGTRLLMSTAAHPETDGQTERVNRVLEDVLRSYATSFASWSSFLPMAEFALNNSTHASTGLTPFFVNNARHPRVPALLAVRSSNAAAVSTLGGGGVAPTSKLAQDSSEPPLPQPAKSNTRDATVEGHALHGVAYEYVFAVDVASPATSAVANFAPAATPTPIDPAAVSEFLLHRQAVTRFVRDALQVAVDRQKVNADRRGRKNTSSFRRGERVLLSTEGFQGTAVTNLGANKLAPRFIEPFKILKVIGDAYTLDVATAMRLHPTFYVGRLKPYVPATILGPELESPQPARSRSRPAADADAESARALAPRARASPNVARRTRSTPGDGAAPSSRADSAPNESQQPPPPQHVRAQTQRGSEPPSLRPSPGRPPAPSAGIAEASGAPRRRSARSQAALQQTRYQRDGPPPLVDASGARRYVVERLVDHDTRANRESPPRGSTGTANTRATRRQAPEKHYRVRWLGHSPAEDTWEPRSRLLEDVPDLVSDYEASLALASASGCDASAHDLDVESGCTSEHARASHDVHCHDLQQLQDPCEPGRSARASDAQLRSASSSSLDAPTLRASASDDLGTWRNLRPGARSRDATRAAAARPNISNRASAARGFTVFEPRREGQALTSSGVPATDEGAPRALQSVVRVGVVRLLPSELPVAREVLLHDVEAIGVLRAVEAVEVPGLEVALHDVVRRRSGASAAGLACRRHGGFQNEHAAPPLRAPVVQLAASITVPLATALTVGECNFERG</sequence>
<keyword evidence="8" id="KW-0548">Nucleotidyltransferase</keyword>
<feature type="region of interest" description="Disordered" evidence="12">
    <location>
        <begin position="891"/>
        <end position="1064"/>
    </location>
</feature>
<evidence type="ECO:0000313" key="16">
    <source>
        <dbReference type="EMBL" id="KAE9275367.1"/>
    </source>
</evidence>
<evidence type="ECO:0000313" key="17">
    <source>
        <dbReference type="Proteomes" id="UP000437068"/>
    </source>
</evidence>
<feature type="compositionally biased region" description="Low complexity" evidence="12">
    <location>
        <begin position="895"/>
        <end position="925"/>
    </location>
</feature>
<dbReference type="InterPro" id="IPR001584">
    <property type="entry name" value="Integrase_cat-core"/>
</dbReference>
<dbReference type="InterPro" id="IPR023780">
    <property type="entry name" value="Chromo_domain"/>
</dbReference>
<evidence type="ECO:0008006" key="18">
    <source>
        <dbReference type="Google" id="ProtNLM"/>
    </source>
</evidence>
<dbReference type="PROSITE" id="PS50013">
    <property type="entry name" value="CHROMO_2"/>
    <property type="match status" value="1"/>
</dbReference>
<feature type="compositionally biased region" description="Low complexity" evidence="12">
    <location>
        <begin position="1001"/>
        <end position="1010"/>
    </location>
</feature>
<dbReference type="InterPro" id="IPR041588">
    <property type="entry name" value="Integrase_H2C2"/>
</dbReference>
<dbReference type="Pfam" id="PF17919">
    <property type="entry name" value="RT_RNaseH_2"/>
    <property type="match status" value="1"/>
</dbReference>
<dbReference type="InterPro" id="IPR050951">
    <property type="entry name" value="Retrovirus_Pol_polyprotein"/>
</dbReference>
<feature type="compositionally biased region" description="Basic and acidic residues" evidence="12">
    <location>
        <begin position="1028"/>
        <end position="1045"/>
    </location>
</feature>
<gene>
    <name evidence="16" type="ORF">PF001_g26621</name>
</gene>
<evidence type="ECO:0000259" key="14">
    <source>
        <dbReference type="PROSITE" id="PS50878"/>
    </source>
</evidence>
<evidence type="ECO:0000256" key="2">
    <source>
        <dbReference type="ARBA" id="ARBA00022723"/>
    </source>
</evidence>
<keyword evidence="8" id="KW-0239">DNA-directed DNA polymerase</keyword>
<dbReference type="GO" id="GO:0015074">
    <property type="term" value="P:DNA integration"/>
    <property type="evidence" value="ECO:0007669"/>
    <property type="project" value="UniProtKB-KW"/>
</dbReference>
<keyword evidence="6" id="KW-0229">DNA integration</keyword>
<feature type="compositionally biased region" description="Pro residues" evidence="12">
    <location>
        <begin position="973"/>
        <end position="984"/>
    </location>
</feature>
<dbReference type="GO" id="GO:0006310">
    <property type="term" value="P:DNA recombination"/>
    <property type="evidence" value="ECO:0007669"/>
    <property type="project" value="UniProtKB-KW"/>
</dbReference>
<dbReference type="Gene3D" id="3.10.10.10">
    <property type="entry name" value="HIV Type 1 Reverse Transcriptase, subunit A, domain 1"/>
    <property type="match status" value="1"/>
</dbReference>
<reference evidence="16 17" key="1">
    <citation type="submission" date="2018-08" db="EMBL/GenBank/DDBJ databases">
        <title>Genomic investigation of the strawberry pathogen Phytophthora fragariae indicates pathogenicity is determined by transcriptional variation in three key races.</title>
        <authorList>
            <person name="Adams T.M."/>
            <person name="Armitage A.D."/>
            <person name="Sobczyk M.K."/>
            <person name="Bates H.J."/>
            <person name="Dunwell J.M."/>
            <person name="Nellist C.F."/>
            <person name="Harrison R.J."/>
        </authorList>
    </citation>
    <scope>NUCLEOTIDE SEQUENCE [LARGE SCALE GENOMIC DNA]</scope>
    <source>
        <strain evidence="16 17">A4</strain>
    </source>
</reference>
<dbReference type="Pfam" id="PF17921">
    <property type="entry name" value="Integrase_H2C2"/>
    <property type="match status" value="1"/>
</dbReference>
<dbReference type="InterPro" id="IPR043128">
    <property type="entry name" value="Rev_trsase/Diguanyl_cyclase"/>
</dbReference>
<evidence type="ECO:0000256" key="11">
    <source>
        <dbReference type="ARBA" id="ARBA00023268"/>
    </source>
</evidence>
<feature type="compositionally biased region" description="Low complexity" evidence="12">
    <location>
        <begin position="985"/>
        <end position="994"/>
    </location>
</feature>
<dbReference type="Gene3D" id="2.40.50.40">
    <property type="match status" value="1"/>
</dbReference>
<keyword evidence="7" id="KW-0695">RNA-directed DNA polymerase</keyword>
<name>A0A6A4BMH6_9STRA</name>
<evidence type="ECO:0000256" key="7">
    <source>
        <dbReference type="ARBA" id="ARBA00022918"/>
    </source>
</evidence>
<dbReference type="CDD" id="cd01647">
    <property type="entry name" value="RT_LTR"/>
    <property type="match status" value="1"/>
</dbReference>